<feature type="coiled-coil region" evidence="1">
    <location>
        <begin position="73"/>
        <end position="125"/>
    </location>
</feature>
<accession>A0A6M8EE74</accession>
<keyword evidence="3" id="KW-1185">Reference proteome</keyword>
<proteinExistence type="predicted"/>
<protein>
    <recommendedName>
        <fullName evidence="4">Flagellar FliJ protein</fullName>
    </recommendedName>
</protein>
<dbReference type="KEGG" id="paco:AACT_0384"/>
<keyword evidence="1" id="KW-0175">Coiled coil</keyword>
<evidence type="ECO:0000313" key="3">
    <source>
        <dbReference type="Proteomes" id="UP000503483"/>
    </source>
</evidence>
<dbReference type="EMBL" id="CP042652">
    <property type="protein sequence ID" value="QKE27596.1"/>
    <property type="molecule type" value="Genomic_DNA"/>
</dbReference>
<dbReference type="AlphaFoldDB" id="A0A6M8EE74"/>
<dbReference type="Proteomes" id="UP000503483">
    <property type="component" value="Chromosome"/>
</dbReference>
<organism evidence="2 3">
    <name type="scientific">Arcobacter acticola</name>
    <dbReference type="NCBI Taxonomy" id="1849015"/>
    <lineage>
        <taxon>Bacteria</taxon>
        <taxon>Pseudomonadati</taxon>
        <taxon>Campylobacterota</taxon>
        <taxon>Epsilonproteobacteria</taxon>
        <taxon>Campylobacterales</taxon>
        <taxon>Arcobacteraceae</taxon>
        <taxon>Arcobacter</taxon>
    </lineage>
</organism>
<gene>
    <name evidence="2" type="ORF">AACT_0384</name>
</gene>
<evidence type="ECO:0000256" key="1">
    <source>
        <dbReference type="SAM" id="Coils"/>
    </source>
</evidence>
<reference evidence="2 3" key="1">
    <citation type="submission" date="2019-08" db="EMBL/GenBank/DDBJ databases">
        <title>Complete genome sequence of Arcobacter acticola.</title>
        <authorList>
            <person name="Miller W."/>
        </authorList>
    </citation>
    <scope>NUCLEOTIDE SEQUENCE [LARGE SCALE GENOMIC DNA]</scope>
    <source>
        <strain evidence="2 3">KCTC 52212</strain>
    </source>
</reference>
<name>A0A6M8EE74_9BACT</name>
<evidence type="ECO:0008006" key="4">
    <source>
        <dbReference type="Google" id="ProtNLM"/>
    </source>
</evidence>
<evidence type="ECO:0000313" key="2">
    <source>
        <dbReference type="EMBL" id="QKE27596.1"/>
    </source>
</evidence>
<sequence>MVINLIEKLHNLKKNQTDLKLMEKAQLESRIEKIDIEVALTKNQIDTASVQKHGAISDFMILTIHKNTMRSHILKLNNEKKGLNLEIEKVIKEIIELQKETEQFAYILEEERKEAIKKILLAEEEASTEYMQSKYINERTNF</sequence>